<accession>A0ABV0KTE5</accession>
<dbReference type="InterPro" id="IPR050678">
    <property type="entry name" value="DNA_Partitioning_ATPase"/>
</dbReference>
<evidence type="ECO:0000313" key="3">
    <source>
        <dbReference type="Proteomes" id="UP001476950"/>
    </source>
</evidence>
<dbReference type="Gene3D" id="3.40.50.300">
    <property type="entry name" value="P-loop containing nucleotide triphosphate hydrolases"/>
    <property type="match status" value="1"/>
</dbReference>
<evidence type="ECO:0000313" key="2">
    <source>
        <dbReference type="EMBL" id="MEP1062512.1"/>
    </source>
</evidence>
<dbReference type="EMBL" id="JAMPLM010000069">
    <property type="protein sequence ID" value="MEP1062512.1"/>
    <property type="molecule type" value="Genomic_DNA"/>
</dbReference>
<keyword evidence="3" id="KW-1185">Reference proteome</keyword>
<dbReference type="InterPro" id="IPR025669">
    <property type="entry name" value="AAA_dom"/>
</dbReference>
<proteinExistence type="predicted"/>
<feature type="domain" description="AAA" evidence="1">
    <location>
        <begin position="3"/>
        <end position="175"/>
    </location>
</feature>
<dbReference type="SUPFAM" id="SSF52540">
    <property type="entry name" value="P-loop containing nucleoside triphosphate hydrolases"/>
    <property type="match status" value="1"/>
</dbReference>
<dbReference type="Pfam" id="PF13614">
    <property type="entry name" value="AAA_31"/>
    <property type="match status" value="1"/>
</dbReference>
<dbReference type="CDD" id="cd02042">
    <property type="entry name" value="ParAB_family"/>
    <property type="match status" value="1"/>
</dbReference>
<sequence>MGKVIALFNQAGGVGKSTLAMNLGYSLAQRKQRVLLVDMDPQSSLTTFMGLEPGTLERTIYNAIVLEEALPIHQKLHGMDLVPAQLKLSDAEQELVTAYMRDIRLKDALEPVREQYDFILIDCPPSLGMLSYISLVATDYLLIPIQTQFKAFQGTDMLLQTLQKVKAKPNRNLKIAGFVPTMYDSRNSHDELTLKAIQEQLAPIGKIFPMIPKSTVFADASMDRTPLAVYSPKHPAKKVLDGIAKEMEKLNDL</sequence>
<name>A0ABV0KTE5_9CYAN</name>
<dbReference type="PANTHER" id="PTHR13696:SF52">
    <property type="entry name" value="PARA FAMILY PROTEIN CT_582"/>
    <property type="match status" value="1"/>
</dbReference>
<reference evidence="2 3" key="1">
    <citation type="submission" date="2022-04" db="EMBL/GenBank/DDBJ databases">
        <title>Positive selection, recombination, and allopatry shape intraspecific diversity of widespread and dominant cyanobacteria.</title>
        <authorList>
            <person name="Wei J."/>
            <person name="Shu W."/>
            <person name="Hu C."/>
        </authorList>
    </citation>
    <scope>NUCLEOTIDE SEQUENCE [LARGE SCALE GENOMIC DNA]</scope>
    <source>
        <strain evidence="2 3">AS-A4</strain>
    </source>
</reference>
<comment type="caution">
    <text evidence="2">The sequence shown here is derived from an EMBL/GenBank/DDBJ whole genome shotgun (WGS) entry which is preliminary data.</text>
</comment>
<protein>
    <submittedName>
        <fullName evidence="2">ParA family protein</fullName>
    </submittedName>
</protein>
<evidence type="ECO:0000259" key="1">
    <source>
        <dbReference type="Pfam" id="PF13614"/>
    </source>
</evidence>
<gene>
    <name evidence="2" type="ORF">NDI38_29490</name>
</gene>
<dbReference type="RefSeq" id="WP_190446146.1">
    <property type="nucleotide sequence ID" value="NZ_JAMPLM010000069.1"/>
</dbReference>
<dbReference type="InterPro" id="IPR027417">
    <property type="entry name" value="P-loop_NTPase"/>
</dbReference>
<dbReference type="Proteomes" id="UP001476950">
    <property type="component" value="Unassembled WGS sequence"/>
</dbReference>
<dbReference type="PANTHER" id="PTHR13696">
    <property type="entry name" value="P-LOOP CONTAINING NUCLEOSIDE TRIPHOSPHATE HYDROLASE"/>
    <property type="match status" value="1"/>
</dbReference>
<organism evidence="2 3">
    <name type="scientific">Stenomitos frigidus AS-A4</name>
    <dbReference type="NCBI Taxonomy" id="2933935"/>
    <lineage>
        <taxon>Bacteria</taxon>
        <taxon>Bacillati</taxon>
        <taxon>Cyanobacteriota</taxon>
        <taxon>Cyanophyceae</taxon>
        <taxon>Leptolyngbyales</taxon>
        <taxon>Leptolyngbyaceae</taxon>
        <taxon>Stenomitos</taxon>
    </lineage>
</organism>